<gene>
    <name evidence="2" type="ORF">UFOVP221_57</name>
</gene>
<accession>A0A6J7WRD2</accession>
<evidence type="ECO:0000256" key="1">
    <source>
        <dbReference type="SAM" id="MobiDB-lite"/>
    </source>
</evidence>
<reference evidence="2" key="1">
    <citation type="submission" date="2020-05" db="EMBL/GenBank/DDBJ databases">
        <authorList>
            <person name="Chiriac C."/>
            <person name="Salcher M."/>
            <person name="Ghai R."/>
            <person name="Kavagutti S V."/>
        </authorList>
    </citation>
    <scope>NUCLEOTIDE SEQUENCE</scope>
</reference>
<protein>
    <submittedName>
        <fullName evidence="2">Uncharacterized protein</fullName>
    </submittedName>
</protein>
<feature type="region of interest" description="Disordered" evidence="1">
    <location>
        <begin position="438"/>
        <end position="457"/>
    </location>
</feature>
<feature type="compositionally biased region" description="Basic and acidic residues" evidence="1">
    <location>
        <begin position="438"/>
        <end position="448"/>
    </location>
</feature>
<organism evidence="2">
    <name type="scientific">uncultured Caudovirales phage</name>
    <dbReference type="NCBI Taxonomy" id="2100421"/>
    <lineage>
        <taxon>Viruses</taxon>
        <taxon>Duplodnaviria</taxon>
        <taxon>Heunggongvirae</taxon>
        <taxon>Uroviricota</taxon>
        <taxon>Caudoviricetes</taxon>
        <taxon>Peduoviridae</taxon>
        <taxon>Maltschvirus</taxon>
        <taxon>Maltschvirus maltsch</taxon>
    </lineage>
</organism>
<dbReference type="EMBL" id="LR798267">
    <property type="protein sequence ID" value="CAB5219335.1"/>
    <property type="molecule type" value="Genomic_DNA"/>
</dbReference>
<proteinExistence type="predicted"/>
<name>A0A6J7WRD2_9CAUD</name>
<feature type="compositionally biased region" description="Basic and acidic residues" evidence="1">
    <location>
        <begin position="485"/>
        <end position="497"/>
    </location>
</feature>
<feature type="region of interest" description="Disordered" evidence="1">
    <location>
        <begin position="478"/>
        <end position="501"/>
    </location>
</feature>
<sequence>MPLGDQFKNTFYTDENGETRFYTRNKSAVPEEYAENQRGMTRHIGDAPDPEWHAPSYQGMLFNPHWGTGSRMDPSISDEERTAAIHKALNMDDIEKFRRVGQPVDTHEYFHKETGETVDHETLDSNERWNVRHHPDQTEYGMRPVSRPRMSVKRAMEQRDAVTQAALRSGIPHHLWEGIDTNIEVKPMNSGALGHFDPSQNIIRLKEAKKTERVPIAEPKALPPAKRGAPIANPNWREQTAALGDNYSGYTHKDIFKTGINHEMRYQRRYATDTAPATMPRTDEEAVAPTYFDEHGNATSTPDDHHYLPEGHSANIFPGKGKSTNSYIATPMKTIHHNNMTGRDRTLWYHLRHEAIPDESAVSETPEEPKPQRFRKVTTAIGVRTDTLAHELGHVRHAGIRDQGGWVFNPDPIFEGVADGQKDRHGLTARRGKFYEEDLLPGERRNQDIHTSGYTPSSFDNSLHQAAYIAARVHSSTNDTAGSDLMRRPRSRVEDPSAGHSQDAIQMSLGQMYHHHAHVRDALKQAGPELEYQGKAAHKLWAASQTDAAKTPHPTLFDL</sequence>
<evidence type="ECO:0000313" key="2">
    <source>
        <dbReference type="EMBL" id="CAB5219335.1"/>
    </source>
</evidence>